<keyword evidence="1" id="KW-1133">Transmembrane helix</keyword>
<dbReference type="Pfam" id="PF26273">
    <property type="entry name" value="Gly_zipper"/>
    <property type="match status" value="1"/>
</dbReference>
<keyword evidence="1" id="KW-0812">Transmembrane</keyword>
<dbReference type="RefSeq" id="WP_199869452.1">
    <property type="nucleotide sequence ID" value="NZ_JAAGPU010000006.1"/>
</dbReference>
<keyword evidence="1" id="KW-0472">Membrane</keyword>
<gene>
    <name evidence="3" type="ORF">G3M99_05305</name>
</gene>
<dbReference type="EMBL" id="JAAGPU010000006">
    <property type="protein sequence ID" value="NEU04288.1"/>
    <property type="molecule type" value="Genomic_DNA"/>
</dbReference>
<evidence type="ECO:0000313" key="3">
    <source>
        <dbReference type="EMBL" id="NEU04288.1"/>
    </source>
</evidence>
<accession>A0A6M0H235</accession>
<evidence type="ECO:0000256" key="1">
    <source>
        <dbReference type="SAM" id="Phobius"/>
    </source>
</evidence>
<name>A0A6M0H235_9CLOT</name>
<dbReference type="Proteomes" id="UP000481872">
    <property type="component" value="Unassembled WGS sequence"/>
</dbReference>
<comment type="caution">
    <text evidence="3">The sequence shown here is derived from an EMBL/GenBank/DDBJ whole genome shotgun (WGS) entry which is preliminary data.</text>
</comment>
<dbReference type="InterPro" id="IPR058598">
    <property type="entry name" value="Gly_zipper-like_dom"/>
</dbReference>
<dbReference type="AlphaFoldDB" id="A0A6M0H235"/>
<organism evidence="3 4">
    <name type="scientific">Clostridium senegalense</name>
    <dbReference type="NCBI Taxonomy" id="1465809"/>
    <lineage>
        <taxon>Bacteria</taxon>
        <taxon>Bacillati</taxon>
        <taxon>Bacillota</taxon>
        <taxon>Clostridia</taxon>
        <taxon>Eubacteriales</taxon>
        <taxon>Clostridiaceae</taxon>
        <taxon>Clostridium</taxon>
    </lineage>
</organism>
<proteinExistence type="predicted"/>
<protein>
    <recommendedName>
        <fullName evidence="2">Glycine zipper-like domain-containing protein</fullName>
    </recommendedName>
</protein>
<feature type="domain" description="Glycine zipper-like" evidence="2">
    <location>
        <begin position="12"/>
        <end position="54"/>
    </location>
</feature>
<keyword evidence="4" id="KW-1185">Reference proteome</keyword>
<feature type="transmembrane region" description="Helical" evidence="1">
    <location>
        <begin position="12"/>
        <end position="29"/>
    </location>
</feature>
<evidence type="ECO:0000259" key="2">
    <source>
        <dbReference type="Pfam" id="PF26273"/>
    </source>
</evidence>
<sequence>MDEDKKKEEDWICICISCGMCIGVTFGVIFNNIGLFISFGTFIGLLVGYIINSKKNR</sequence>
<reference evidence="3 4" key="1">
    <citation type="submission" date="2020-02" db="EMBL/GenBank/DDBJ databases">
        <title>Genome assembly of a novel Clostridium senegalense strain.</title>
        <authorList>
            <person name="Gupta T.B."/>
            <person name="Jauregui R."/>
            <person name="Maclean P."/>
            <person name="Nawarathana A."/>
            <person name="Brightwell G."/>
        </authorList>
    </citation>
    <scope>NUCLEOTIDE SEQUENCE [LARGE SCALE GENOMIC DNA]</scope>
    <source>
        <strain evidence="3 4">AGRFS4</strain>
    </source>
</reference>
<evidence type="ECO:0000313" key="4">
    <source>
        <dbReference type="Proteomes" id="UP000481872"/>
    </source>
</evidence>
<feature type="transmembrane region" description="Helical" evidence="1">
    <location>
        <begin position="35"/>
        <end position="52"/>
    </location>
</feature>